<feature type="compositionally biased region" description="Basic and acidic residues" evidence="1">
    <location>
        <begin position="111"/>
        <end position="120"/>
    </location>
</feature>
<comment type="caution">
    <text evidence="2">The sequence shown here is derived from an EMBL/GenBank/DDBJ whole genome shotgun (WGS) entry which is preliminary data.</text>
</comment>
<keyword evidence="3" id="KW-1185">Reference proteome</keyword>
<sequence length="134" mass="14763">MAQVDENVEKLDKPHNAGDGLVSNDEWVELLSGDLSDLDTLCHLIKDMPAEQKQMHLNRFNGKNQDIEDAVAASATEQAAAQMEEAKVGKDSSKSVDRLDSYVMSDAMHVSDDRESRIHENPMLGAAVGAQERR</sequence>
<gene>
    <name evidence="2" type="ORF">CYMTET_48623</name>
</gene>
<feature type="region of interest" description="Disordered" evidence="1">
    <location>
        <begin position="1"/>
        <end position="21"/>
    </location>
</feature>
<evidence type="ECO:0000313" key="2">
    <source>
        <dbReference type="EMBL" id="KAK3241629.1"/>
    </source>
</evidence>
<feature type="region of interest" description="Disordered" evidence="1">
    <location>
        <begin position="111"/>
        <end position="134"/>
    </location>
</feature>
<feature type="compositionally biased region" description="Basic and acidic residues" evidence="1">
    <location>
        <begin position="7"/>
        <end position="16"/>
    </location>
</feature>
<proteinExistence type="predicted"/>
<organism evidence="2 3">
    <name type="scientific">Cymbomonas tetramitiformis</name>
    <dbReference type="NCBI Taxonomy" id="36881"/>
    <lineage>
        <taxon>Eukaryota</taxon>
        <taxon>Viridiplantae</taxon>
        <taxon>Chlorophyta</taxon>
        <taxon>Pyramimonadophyceae</taxon>
        <taxon>Pyramimonadales</taxon>
        <taxon>Pyramimonadaceae</taxon>
        <taxon>Cymbomonas</taxon>
    </lineage>
</organism>
<accession>A0AAE0EVD6</accession>
<protein>
    <submittedName>
        <fullName evidence="2">Uncharacterized protein</fullName>
    </submittedName>
</protein>
<name>A0AAE0EVD6_9CHLO</name>
<dbReference type="AlphaFoldDB" id="A0AAE0EVD6"/>
<dbReference type="EMBL" id="LGRX02033352">
    <property type="protein sequence ID" value="KAK3241629.1"/>
    <property type="molecule type" value="Genomic_DNA"/>
</dbReference>
<evidence type="ECO:0000313" key="3">
    <source>
        <dbReference type="Proteomes" id="UP001190700"/>
    </source>
</evidence>
<reference evidence="2 3" key="1">
    <citation type="journal article" date="2015" name="Genome Biol. Evol.">
        <title>Comparative Genomics of a Bacterivorous Green Alga Reveals Evolutionary Causalities and Consequences of Phago-Mixotrophic Mode of Nutrition.</title>
        <authorList>
            <person name="Burns J.A."/>
            <person name="Paasch A."/>
            <person name="Narechania A."/>
            <person name="Kim E."/>
        </authorList>
    </citation>
    <scope>NUCLEOTIDE SEQUENCE [LARGE SCALE GENOMIC DNA]</scope>
    <source>
        <strain evidence="2 3">PLY_AMNH</strain>
    </source>
</reference>
<dbReference type="Proteomes" id="UP001190700">
    <property type="component" value="Unassembled WGS sequence"/>
</dbReference>
<evidence type="ECO:0000256" key="1">
    <source>
        <dbReference type="SAM" id="MobiDB-lite"/>
    </source>
</evidence>